<organism evidence="1 2">
    <name type="scientific">Scortum barcoo</name>
    <name type="common">barcoo grunter</name>
    <dbReference type="NCBI Taxonomy" id="214431"/>
    <lineage>
        <taxon>Eukaryota</taxon>
        <taxon>Metazoa</taxon>
        <taxon>Chordata</taxon>
        <taxon>Craniata</taxon>
        <taxon>Vertebrata</taxon>
        <taxon>Euteleostomi</taxon>
        <taxon>Actinopterygii</taxon>
        <taxon>Neopterygii</taxon>
        <taxon>Teleostei</taxon>
        <taxon>Neoteleostei</taxon>
        <taxon>Acanthomorphata</taxon>
        <taxon>Eupercaria</taxon>
        <taxon>Centrarchiformes</taxon>
        <taxon>Terapontoidei</taxon>
        <taxon>Terapontidae</taxon>
        <taxon>Scortum</taxon>
    </lineage>
</organism>
<evidence type="ECO:0000313" key="2">
    <source>
        <dbReference type="Proteomes" id="UP000831701"/>
    </source>
</evidence>
<reference evidence="1" key="1">
    <citation type="submission" date="2022-04" db="EMBL/GenBank/DDBJ databases">
        <title>Jade perch genome.</title>
        <authorList>
            <person name="Chao B."/>
        </authorList>
    </citation>
    <scope>NUCLEOTIDE SEQUENCE</scope>
    <source>
        <strain evidence="1">CB-2022</strain>
    </source>
</reference>
<proteinExistence type="predicted"/>
<evidence type="ECO:0000313" key="1">
    <source>
        <dbReference type="EMBL" id="KAI3354717.1"/>
    </source>
</evidence>
<protein>
    <submittedName>
        <fullName evidence="1">Uncharacterized protein</fullName>
    </submittedName>
</protein>
<dbReference type="EMBL" id="CM041551">
    <property type="protein sequence ID" value="KAI3354717.1"/>
    <property type="molecule type" value="Genomic_DNA"/>
</dbReference>
<comment type="caution">
    <text evidence="1">The sequence shown here is derived from an EMBL/GenBank/DDBJ whole genome shotgun (WGS) entry which is preliminary data.</text>
</comment>
<gene>
    <name evidence="1" type="ORF">L3Q82_004508</name>
</gene>
<dbReference type="Proteomes" id="UP000831701">
    <property type="component" value="Chromosome 21"/>
</dbReference>
<accession>A0ACB8VGA5</accession>
<name>A0ACB8VGA5_9TELE</name>
<sequence>MTSGSKHPSGLAGISSSHLGHRYRRPTGPSPTTGGGPQGRLFVPDAVRCRTPSTLFVPGPWSHITVDFVTGLPPSSNHTVILTIIDRFFKAAYFVALPKLFLARETADLITNHVVRLHGIPQDIVSDRGPLVNKMDDEMKLKIVSEKIDSCVAIVYTWLDNNIPDRAGELSGALSFPGGQDCSLRETQRWRAACSAQPSSLSSPVTVLAIHSTNTIVKFADDTTTVGVILDNDKTHFREEIQHLTQWCSNNNLVLNTSKNQKEVIVDYRRSRRTEHTPLLIYWGSSCRACQQHQVPRHLHITSDLTWSMNTAHLVKKAQQRLFFLRKLKRAGLSPQLLTNFYRATIESIPPPQCNSVVWQLLRKNIGGPTLEPGLGLGLAGERLVAGSLPMGPGRAQPEMNATWARLPSSRLTTHRKVHEGPVQCGLGSSRGRGPRRPNPWTKTLAIGTWNVTSLGGKEPELVREVERYRLEIVGLTSTHSLGSGTQLLERGWTLHYSGVAQGERRQELVWALYLLIAPQLSHATCWSSPRCEREGRFPAPSGWG</sequence>
<keyword evidence="2" id="KW-1185">Reference proteome</keyword>